<dbReference type="Pfam" id="PF00375">
    <property type="entry name" value="SDF"/>
    <property type="match status" value="1"/>
</dbReference>
<feature type="non-terminal residue" evidence="8">
    <location>
        <position position="116"/>
    </location>
</feature>
<dbReference type="SUPFAM" id="SSF118215">
    <property type="entry name" value="Proton glutamate symport protein"/>
    <property type="match status" value="1"/>
</dbReference>
<keyword evidence="5 7" id="KW-1133">Transmembrane helix</keyword>
<dbReference type="PANTHER" id="PTHR42865">
    <property type="entry name" value="PROTON/GLUTAMATE-ASPARTATE SYMPORTER"/>
    <property type="match status" value="1"/>
</dbReference>
<keyword evidence="4 7" id="KW-0812">Transmembrane</keyword>
<proteinExistence type="predicted"/>
<organism evidence="8">
    <name type="scientific">marine metagenome</name>
    <dbReference type="NCBI Taxonomy" id="408172"/>
    <lineage>
        <taxon>unclassified sequences</taxon>
        <taxon>metagenomes</taxon>
        <taxon>ecological metagenomes</taxon>
    </lineage>
</organism>
<keyword evidence="2" id="KW-0813">Transport</keyword>
<dbReference type="Gene3D" id="1.10.3860.10">
    <property type="entry name" value="Sodium:dicarboxylate symporter"/>
    <property type="match status" value="1"/>
</dbReference>
<gene>
    <name evidence="8" type="ORF">METZ01_LOCUS321620</name>
</gene>
<sequence length="116" mass="12420">LGSKILLYMVLGGSVGMALGERATVVQPLGDLFIRLLIMAAIPLVFFNLLAGITSLVDLRTLRRLAAKILSYYVLTTTLALVFGLTSMHLLKPGLGMTLTEEDNTFVGEVPGVVDV</sequence>
<reference evidence="8" key="1">
    <citation type="submission" date="2018-05" db="EMBL/GenBank/DDBJ databases">
        <authorList>
            <person name="Lanie J.A."/>
            <person name="Ng W.-L."/>
            <person name="Kazmierczak K.M."/>
            <person name="Andrzejewski T.M."/>
            <person name="Davidsen T.M."/>
            <person name="Wayne K.J."/>
            <person name="Tettelin H."/>
            <person name="Glass J.I."/>
            <person name="Rusch D."/>
            <person name="Podicherti R."/>
            <person name="Tsui H.-C.T."/>
            <person name="Winkler M.E."/>
        </authorList>
    </citation>
    <scope>NUCLEOTIDE SEQUENCE</scope>
</reference>
<feature type="transmembrane region" description="Helical" evidence="7">
    <location>
        <begin position="36"/>
        <end position="57"/>
    </location>
</feature>
<evidence type="ECO:0000256" key="7">
    <source>
        <dbReference type="SAM" id="Phobius"/>
    </source>
</evidence>
<dbReference type="AlphaFoldDB" id="A0A382P635"/>
<evidence type="ECO:0000256" key="1">
    <source>
        <dbReference type="ARBA" id="ARBA00004651"/>
    </source>
</evidence>
<evidence type="ECO:0008006" key="9">
    <source>
        <dbReference type="Google" id="ProtNLM"/>
    </source>
</evidence>
<dbReference type="EMBL" id="UINC01105090">
    <property type="protein sequence ID" value="SVC68766.1"/>
    <property type="molecule type" value="Genomic_DNA"/>
</dbReference>
<protein>
    <recommendedName>
        <fullName evidence="9">Cation:dicarboxylase symporter family transporter</fullName>
    </recommendedName>
</protein>
<evidence type="ECO:0000256" key="4">
    <source>
        <dbReference type="ARBA" id="ARBA00022692"/>
    </source>
</evidence>
<accession>A0A382P635</accession>
<keyword evidence="3" id="KW-1003">Cell membrane</keyword>
<evidence type="ECO:0000256" key="3">
    <source>
        <dbReference type="ARBA" id="ARBA00022475"/>
    </source>
</evidence>
<feature type="transmembrane region" description="Helical" evidence="7">
    <location>
        <begin position="69"/>
        <end position="91"/>
    </location>
</feature>
<evidence type="ECO:0000313" key="8">
    <source>
        <dbReference type="EMBL" id="SVC68766.1"/>
    </source>
</evidence>
<evidence type="ECO:0000256" key="2">
    <source>
        <dbReference type="ARBA" id="ARBA00022448"/>
    </source>
</evidence>
<name>A0A382P635_9ZZZZ</name>
<dbReference type="PANTHER" id="PTHR42865:SF7">
    <property type="entry name" value="PROTON_GLUTAMATE-ASPARTATE SYMPORTER"/>
    <property type="match status" value="1"/>
</dbReference>
<comment type="subcellular location">
    <subcellularLocation>
        <location evidence="1">Cell membrane</location>
        <topology evidence="1">Multi-pass membrane protein</topology>
    </subcellularLocation>
</comment>
<keyword evidence="6 7" id="KW-0472">Membrane</keyword>
<dbReference type="InterPro" id="IPR001991">
    <property type="entry name" value="Na-dicarboxylate_symporter"/>
</dbReference>
<dbReference type="GO" id="GO:0005886">
    <property type="term" value="C:plasma membrane"/>
    <property type="evidence" value="ECO:0007669"/>
    <property type="project" value="UniProtKB-SubCell"/>
</dbReference>
<evidence type="ECO:0000256" key="5">
    <source>
        <dbReference type="ARBA" id="ARBA00022989"/>
    </source>
</evidence>
<dbReference type="InterPro" id="IPR036458">
    <property type="entry name" value="Na:dicarbo_symporter_sf"/>
</dbReference>
<dbReference type="GO" id="GO:0015293">
    <property type="term" value="F:symporter activity"/>
    <property type="evidence" value="ECO:0007669"/>
    <property type="project" value="UniProtKB-KW"/>
</dbReference>
<feature type="non-terminal residue" evidence="8">
    <location>
        <position position="1"/>
    </location>
</feature>
<evidence type="ECO:0000256" key="6">
    <source>
        <dbReference type="ARBA" id="ARBA00023136"/>
    </source>
</evidence>